<accession>A0A2I2G5Q9</accession>
<sequence length="112" mass="13059">MAFQEIQERRLREEQRRRERAEQSQIAAEEQLKLQTQETTLPEFSTHATWIYSSVWKSRKTEAHRQRETPQMPTANSARQRMVNSELEGTGISNGSLLSLAFQSLLQVIRLS</sequence>
<organism evidence="2 3">
    <name type="scientific">Aspergillus steynii IBT 23096</name>
    <dbReference type="NCBI Taxonomy" id="1392250"/>
    <lineage>
        <taxon>Eukaryota</taxon>
        <taxon>Fungi</taxon>
        <taxon>Dikarya</taxon>
        <taxon>Ascomycota</taxon>
        <taxon>Pezizomycotina</taxon>
        <taxon>Eurotiomycetes</taxon>
        <taxon>Eurotiomycetidae</taxon>
        <taxon>Eurotiales</taxon>
        <taxon>Aspergillaceae</taxon>
        <taxon>Aspergillus</taxon>
        <taxon>Aspergillus subgen. Circumdati</taxon>
    </lineage>
</organism>
<protein>
    <submittedName>
        <fullName evidence="2">Uncharacterized protein</fullName>
    </submittedName>
</protein>
<feature type="region of interest" description="Disordered" evidence="1">
    <location>
        <begin position="1"/>
        <end position="30"/>
    </location>
</feature>
<dbReference type="Proteomes" id="UP000234275">
    <property type="component" value="Unassembled WGS sequence"/>
</dbReference>
<dbReference type="GeneID" id="36561085"/>
<evidence type="ECO:0000256" key="1">
    <source>
        <dbReference type="SAM" id="MobiDB-lite"/>
    </source>
</evidence>
<dbReference type="VEuPathDB" id="FungiDB:P170DRAFT_476850"/>
<dbReference type="RefSeq" id="XP_024703520.1">
    <property type="nucleotide sequence ID" value="XM_024853387.1"/>
</dbReference>
<feature type="compositionally biased region" description="Basic and acidic residues" evidence="1">
    <location>
        <begin position="1"/>
        <end position="22"/>
    </location>
</feature>
<keyword evidence="3" id="KW-1185">Reference proteome</keyword>
<dbReference type="AlphaFoldDB" id="A0A2I2G5Q9"/>
<name>A0A2I2G5Q9_9EURO</name>
<evidence type="ECO:0000313" key="3">
    <source>
        <dbReference type="Proteomes" id="UP000234275"/>
    </source>
</evidence>
<gene>
    <name evidence="2" type="ORF">P170DRAFT_476850</name>
</gene>
<dbReference type="EMBL" id="MSFO01000005">
    <property type="protein sequence ID" value="PLB48218.1"/>
    <property type="molecule type" value="Genomic_DNA"/>
</dbReference>
<reference evidence="2 3" key="1">
    <citation type="submission" date="2016-12" db="EMBL/GenBank/DDBJ databases">
        <title>The genomes of Aspergillus section Nigri reveals drivers in fungal speciation.</title>
        <authorList>
            <consortium name="DOE Joint Genome Institute"/>
            <person name="Vesth T.C."/>
            <person name="Nybo J."/>
            <person name="Theobald S."/>
            <person name="Brandl J."/>
            <person name="Frisvad J.C."/>
            <person name="Nielsen K.F."/>
            <person name="Lyhne E.K."/>
            <person name="Kogle M.E."/>
            <person name="Kuo A."/>
            <person name="Riley R."/>
            <person name="Clum A."/>
            <person name="Nolan M."/>
            <person name="Lipzen A."/>
            <person name="Salamov A."/>
            <person name="Henrissat B."/>
            <person name="Wiebenga A."/>
            <person name="De Vries R.P."/>
            <person name="Grigoriev I.V."/>
            <person name="Mortensen U.H."/>
            <person name="Andersen M.R."/>
            <person name="Baker S.E."/>
        </authorList>
    </citation>
    <scope>NUCLEOTIDE SEQUENCE [LARGE SCALE GENOMIC DNA]</scope>
    <source>
        <strain evidence="2 3">IBT 23096</strain>
    </source>
</reference>
<comment type="caution">
    <text evidence="2">The sequence shown here is derived from an EMBL/GenBank/DDBJ whole genome shotgun (WGS) entry which is preliminary data.</text>
</comment>
<evidence type="ECO:0000313" key="2">
    <source>
        <dbReference type="EMBL" id="PLB48218.1"/>
    </source>
</evidence>
<proteinExistence type="predicted"/>